<evidence type="ECO:0000256" key="1">
    <source>
        <dbReference type="SAM" id="Phobius"/>
    </source>
</evidence>
<dbReference type="AlphaFoldDB" id="A0AA50Q8G7"/>
<accession>A0AA50Q8G7</accession>
<reference evidence="2" key="1">
    <citation type="submission" date="2023-08" db="EMBL/GenBank/DDBJ databases">
        <title>Complete genome sequence of Shewanella oncorhynchi Z-P2, a siderophore putrebactin-producing bacterium.</title>
        <authorList>
            <person name="Zhang Y."/>
        </authorList>
    </citation>
    <scope>NUCLEOTIDE SEQUENCE</scope>
    <source>
        <strain evidence="2">Z-P2</strain>
    </source>
</reference>
<feature type="transmembrane region" description="Helical" evidence="1">
    <location>
        <begin position="104"/>
        <end position="121"/>
    </location>
</feature>
<sequence length="135" mass="15404">MDTLEKLAQKNKAHQKQQSNDRFSTVAMILVLVPFLFGIAIDVGAINSSLNFNLWLYGFGALFFGLLLAAMGDLMLFSRWLKISGLIISQGWFIYFWAFQMQSWLAFVPLVPAFVLLQIQMPKIKKQAEREKNGI</sequence>
<name>A0AA50Q8G7_9GAMM</name>
<keyword evidence="1" id="KW-0812">Transmembrane</keyword>
<dbReference type="Proteomes" id="UP001236800">
    <property type="component" value="Chromosome"/>
</dbReference>
<proteinExistence type="predicted"/>
<feature type="transmembrane region" description="Helical" evidence="1">
    <location>
        <begin position="52"/>
        <end position="71"/>
    </location>
</feature>
<keyword evidence="1" id="KW-1133">Transmembrane helix</keyword>
<protein>
    <submittedName>
        <fullName evidence="2">Uncharacterized protein</fullName>
    </submittedName>
</protein>
<organism evidence="2">
    <name type="scientific">Shewanella oncorhynchi</name>
    <dbReference type="NCBI Taxonomy" id="2726434"/>
    <lineage>
        <taxon>Bacteria</taxon>
        <taxon>Pseudomonadati</taxon>
        <taxon>Pseudomonadota</taxon>
        <taxon>Gammaproteobacteria</taxon>
        <taxon>Alteromonadales</taxon>
        <taxon>Shewanellaceae</taxon>
        <taxon>Shewanella</taxon>
    </lineage>
</organism>
<keyword evidence="1" id="KW-0472">Membrane</keyword>
<dbReference type="RefSeq" id="WP_219256185.1">
    <property type="nucleotide sequence ID" value="NZ_CP132914.1"/>
</dbReference>
<feature type="transmembrane region" description="Helical" evidence="1">
    <location>
        <begin position="26"/>
        <end position="46"/>
    </location>
</feature>
<dbReference type="KEGG" id="sog:RA178_09700"/>
<dbReference type="EMBL" id="CP132914">
    <property type="protein sequence ID" value="WMB74845.1"/>
    <property type="molecule type" value="Genomic_DNA"/>
</dbReference>
<evidence type="ECO:0000313" key="2">
    <source>
        <dbReference type="EMBL" id="WMB74845.1"/>
    </source>
</evidence>
<dbReference type="GeneID" id="301339457"/>
<gene>
    <name evidence="2" type="ORF">RA178_09700</name>
</gene>